<dbReference type="Proteomes" id="UP001281761">
    <property type="component" value="Unassembled WGS sequence"/>
</dbReference>
<evidence type="ECO:0000313" key="2">
    <source>
        <dbReference type="EMBL" id="KAK2963481.1"/>
    </source>
</evidence>
<sequence length="350" mass="38190">MFMSEQDFLGESSAAPEPFPDLSDFEYLDADFPFGELENGNDWNSFFAGDQSANLSFLPRCPSPTIPVGPALTPLSGFPLSEWSLNAEPEHRHNTLDVPRVIASHSPPPQPTMRISPPSFVAPHFPMILPLPTFSPQHPEQHRSFRHNVQLPKSPAGGSGANPTKSQMHGQIVGVSINESEFVQVTKADSYLLLNPASLTIRVGSFSVKNDSHLVGDASALGIRVSSSQPSEMWMNDAQKPENKMKLKLNYSDISCRVGQERTQKGKNTRFVVSVTIDTVSRGNRDGLEMFGSGILGMLKGAELGRVETRTVGVIVERHQDSANTFAQRIADRTQKESGTGESGGRFSDV</sequence>
<evidence type="ECO:0000256" key="1">
    <source>
        <dbReference type="SAM" id="MobiDB-lite"/>
    </source>
</evidence>
<protein>
    <submittedName>
        <fullName evidence="2">Uncharacterized protein</fullName>
    </submittedName>
</protein>
<gene>
    <name evidence="2" type="ORF">BLNAU_1524</name>
</gene>
<name>A0ABQ9YI88_9EUKA</name>
<evidence type="ECO:0000313" key="3">
    <source>
        <dbReference type="Proteomes" id="UP001281761"/>
    </source>
</evidence>
<proteinExistence type="predicted"/>
<reference evidence="2 3" key="1">
    <citation type="journal article" date="2022" name="bioRxiv">
        <title>Genomics of Preaxostyla Flagellates Illuminates Evolutionary Transitions and the Path Towards Mitochondrial Loss.</title>
        <authorList>
            <person name="Novak L.V.F."/>
            <person name="Treitli S.C."/>
            <person name="Pyrih J."/>
            <person name="Halakuc P."/>
            <person name="Pipaliya S.V."/>
            <person name="Vacek V."/>
            <person name="Brzon O."/>
            <person name="Soukal P."/>
            <person name="Eme L."/>
            <person name="Dacks J.B."/>
            <person name="Karnkowska A."/>
            <person name="Elias M."/>
            <person name="Hampl V."/>
        </authorList>
    </citation>
    <scope>NUCLEOTIDE SEQUENCE [LARGE SCALE GENOMIC DNA]</scope>
    <source>
        <strain evidence="2">NAU3</strain>
        <tissue evidence="2">Gut</tissue>
    </source>
</reference>
<feature type="region of interest" description="Disordered" evidence="1">
    <location>
        <begin position="330"/>
        <end position="350"/>
    </location>
</feature>
<keyword evidence="3" id="KW-1185">Reference proteome</keyword>
<accession>A0ABQ9YI88</accession>
<dbReference type="EMBL" id="JARBJD010000006">
    <property type="protein sequence ID" value="KAK2963481.1"/>
    <property type="molecule type" value="Genomic_DNA"/>
</dbReference>
<feature type="region of interest" description="Disordered" evidence="1">
    <location>
        <begin position="136"/>
        <end position="168"/>
    </location>
</feature>
<organism evidence="2 3">
    <name type="scientific">Blattamonas nauphoetae</name>
    <dbReference type="NCBI Taxonomy" id="2049346"/>
    <lineage>
        <taxon>Eukaryota</taxon>
        <taxon>Metamonada</taxon>
        <taxon>Preaxostyla</taxon>
        <taxon>Oxymonadida</taxon>
        <taxon>Blattamonas</taxon>
    </lineage>
</organism>
<comment type="caution">
    <text evidence="2">The sequence shown here is derived from an EMBL/GenBank/DDBJ whole genome shotgun (WGS) entry which is preliminary data.</text>
</comment>